<name>A0A1X2HH56_9FUNG</name>
<evidence type="ECO:0000313" key="6">
    <source>
        <dbReference type="Proteomes" id="UP000193560"/>
    </source>
</evidence>
<evidence type="ECO:0000256" key="3">
    <source>
        <dbReference type="SAM" id="MobiDB-lite"/>
    </source>
</evidence>
<feature type="domain" description="Protein kinase" evidence="4">
    <location>
        <begin position="89"/>
        <end position="376"/>
    </location>
</feature>
<reference evidence="5 6" key="1">
    <citation type="submission" date="2016-07" db="EMBL/GenBank/DDBJ databases">
        <title>Pervasive Adenine N6-methylation of Active Genes in Fungi.</title>
        <authorList>
            <consortium name="DOE Joint Genome Institute"/>
            <person name="Mondo S.J."/>
            <person name="Dannebaum R.O."/>
            <person name="Kuo R.C."/>
            <person name="Labutti K."/>
            <person name="Haridas S."/>
            <person name="Kuo A."/>
            <person name="Salamov A."/>
            <person name="Ahrendt S.R."/>
            <person name="Lipzen A."/>
            <person name="Sullivan W."/>
            <person name="Andreopoulos W.B."/>
            <person name="Clum A."/>
            <person name="Lindquist E."/>
            <person name="Daum C."/>
            <person name="Ramamoorthy G.K."/>
            <person name="Gryganskyi A."/>
            <person name="Culley D."/>
            <person name="Magnuson J.K."/>
            <person name="James T.Y."/>
            <person name="O'Malley M.A."/>
            <person name="Stajich J.E."/>
            <person name="Spatafora J.W."/>
            <person name="Visel A."/>
            <person name="Grigoriev I.V."/>
        </authorList>
    </citation>
    <scope>NUCLEOTIDE SEQUENCE [LARGE SCALE GENOMIC DNA]</scope>
    <source>
        <strain evidence="5 6">NRRL 1336</strain>
    </source>
</reference>
<evidence type="ECO:0000313" key="5">
    <source>
        <dbReference type="EMBL" id="ORY98342.1"/>
    </source>
</evidence>
<keyword evidence="1" id="KW-0547">Nucleotide-binding</keyword>
<dbReference type="GO" id="GO:0005524">
    <property type="term" value="F:ATP binding"/>
    <property type="evidence" value="ECO:0007669"/>
    <property type="project" value="UniProtKB-KW"/>
</dbReference>
<dbReference type="Proteomes" id="UP000193560">
    <property type="component" value="Unassembled WGS sequence"/>
</dbReference>
<feature type="region of interest" description="Disordered" evidence="3">
    <location>
        <begin position="27"/>
        <end position="53"/>
    </location>
</feature>
<dbReference type="SMART" id="SM00220">
    <property type="entry name" value="S_TKc"/>
    <property type="match status" value="1"/>
</dbReference>
<dbReference type="InterPro" id="IPR000719">
    <property type="entry name" value="Prot_kinase_dom"/>
</dbReference>
<comment type="caution">
    <text evidence="5">The sequence shown here is derived from an EMBL/GenBank/DDBJ whole genome shotgun (WGS) entry which is preliminary data.</text>
</comment>
<protein>
    <submittedName>
        <fullName evidence="5">Kinase-like domain-containing protein</fullName>
    </submittedName>
</protein>
<dbReference type="EMBL" id="MCGE01000064">
    <property type="protein sequence ID" value="ORY98342.1"/>
    <property type="molecule type" value="Genomic_DNA"/>
</dbReference>
<evidence type="ECO:0000256" key="2">
    <source>
        <dbReference type="ARBA" id="ARBA00022840"/>
    </source>
</evidence>
<feature type="compositionally biased region" description="Low complexity" evidence="3">
    <location>
        <begin position="35"/>
        <end position="53"/>
    </location>
</feature>
<dbReference type="OrthoDB" id="6513151at2759"/>
<evidence type="ECO:0000256" key="1">
    <source>
        <dbReference type="ARBA" id="ARBA00022741"/>
    </source>
</evidence>
<dbReference type="PROSITE" id="PS00108">
    <property type="entry name" value="PROTEIN_KINASE_ST"/>
    <property type="match status" value="1"/>
</dbReference>
<keyword evidence="5" id="KW-0418">Kinase</keyword>
<dbReference type="PANTHER" id="PTHR24346">
    <property type="entry name" value="MAP/MICROTUBULE AFFINITY-REGULATING KINASE"/>
    <property type="match status" value="1"/>
</dbReference>
<keyword evidence="2" id="KW-0067">ATP-binding</keyword>
<dbReference type="Pfam" id="PF00069">
    <property type="entry name" value="Pkinase"/>
    <property type="match status" value="1"/>
</dbReference>
<dbReference type="InterPro" id="IPR011009">
    <property type="entry name" value="Kinase-like_dom_sf"/>
</dbReference>
<sequence>MPSSPSESPLLTEMKRILSNYSFTRRQRSWGGKSGASFISGTSSTAATSPLSSRIPSAISTSSTSLDQNNINNKMAEPLQLQDRYGSDYRRGKIIGQGATAVIQLLEMPACPEWIPLEKTYQRRSRKKKNKTKTVVAIKAFRKQDRNETEREYQKRMTSEFCISKAIRHPHIVEMFDLVKDHKNRWCTVMEYCSGGDLFTVLSHFDLKDSEIDCLFKQLLLGLDHMHQCGVAHRDIKPENLVMSVDGVLKITDFGVADVVQSCFDKTARTSQGKCGSEPYWSPELFSTPSEYDGKALDVWSVAVTWHCLTYRQIPFLQANRGDPKYCDYVSFQRPQRSWLPLSNCTDEEKECLYGIFDPDPSTRWTIRQCLESSWLRSVEVCEKGKTNSWDTHKHHLKDGDHKKLGKKVV</sequence>
<dbReference type="PANTHER" id="PTHR24346:SF76">
    <property type="entry name" value="NON-SPECIFIC SERINE_THREONINE PROTEIN KINASE"/>
    <property type="match status" value="1"/>
</dbReference>
<accession>A0A1X2HH56</accession>
<dbReference type="AlphaFoldDB" id="A0A1X2HH56"/>
<evidence type="ECO:0000259" key="4">
    <source>
        <dbReference type="PROSITE" id="PS50011"/>
    </source>
</evidence>
<dbReference type="PROSITE" id="PS50011">
    <property type="entry name" value="PROTEIN_KINASE_DOM"/>
    <property type="match status" value="1"/>
</dbReference>
<dbReference type="STRING" id="90262.A0A1X2HH56"/>
<dbReference type="GO" id="GO:0035556">
    <property type="term" value="P:intracellular signal transduction"/>
    <property type="evidence" value="ECO:0007669"/>
    <property type="project" value="TreeGrafter"/>
</dbReference>
<organism evidence="5 6">
    <name type="scientific">Absidia repens</name>
    <dbReference type="NCBI Taxonomy" id="90262"/>
    <lineage>
        <taxon>Eukaryota</taxon>
        <taxon>Fungi</taxon>
        <taxon>Fungi incertae sedis</taxon>
        <taxon>Mucoromycota</taxon>
        <taxon>Mucoromycotina</taxon>
        <taxon>Mucoromycetes</taxon>
        <taxon>Mucorales</taxon>
        <taxon>Cunninghamellaceae</taxon>
        <taxon>Absidia</taxon>
    </lineage>
</organism>
<proteinExistence type="predicted"/>
<dbReference type="GO" id="GO:0005737">
    <property type="term" value="C:cytoplasm"/>
    <property type="evidence" value="ECO:0007669"/>
    <property type="project" value="TreeGrafter"/>
</dbReference>
<dbReference type="SUPFAM" id="SSF56112">
    <property type="entry name" value="Protein kinase-like (PK-like)"/>
    <property type="match status" value="1"/>
</dbReference>
<keyword evidence="5" id="KW-0808">Transferase</keyword>
<dbReference type="Gene3D" id="1.10.510.10">
    <property type="entry name" value="Transferase(Phosphotransferase) domain 1"/>
    <property type="match status" value="1"/>
</dbReference>
<dbReference type="GO" id="GO:0004674">
    <property type="term" value="F:protein serine/threonine kinase activity"/>
    <property type="evidence" value="ECO:0007669"/>
    <property type="project" value="TreeGrafter"/>
</dbReference>
<dbReference type="GO" id="GO:0000226">
    <property type="term" value="P:microtubule cytoskeleton organization"/>
    <property type="evidence" value="ECO:0007669"/>
    <property type="project" value="TreeGrafter"/>
</dbReference>
<gene>
    <name evidence="5" type="ORF">BCR42DRAFT_385648</name>
</gene>
<keyword evidence="6" id="KW-1185">Reference proteome</keyword>
<dbReference type="InterPro" id="IPR008271">
    <property type="entry name" value="Ser/Thr_kinase_AS"/>
</dbReference>